<keyword evidence="3" id="KW-1185">Reference proteome</keyword>
<evidence type="ECO:0000256" key="1">
    <source>
        <dbReference type="SAM" id="MobiDB-lite"/>
    </source>
</evidence>
<proteinExistence type="predicted"/>
<gene>
    <name evidence="2" type="ORF">E4L96_09565</name>
</gene>
<feature type="region of interest" description="Disordered" evidence="1">
    <location>
        <begin position="71"/>
        <end position="95"/>
    </location>
</feature>
<dbReference type="EMBL" id="SPVF01000124">
    <property type="protein sequence ID" value="TFW21084.1"/>
    <property type="molecule type" value="Genomic_DNA"/>
</dbReference>
<evidence type="ECO:0000313" key="3">
    <source>
        <dbReference type="Proteomes" id="UP000298438"/>
    </source>
</evidence>
<reference evidence="2 3" key="1">
    <citation type="submission" date="2019-03" db="EMBL/GenBank/DDBJ databases">
        <title>Draft Genome Sequence of Massilia arenosa sp. nov., a Novel Massilia Species Isolated from a Sandy-loam Maize Soil.</title>
        <authorList>
            <person name="Raths R."/>
            <person name="Peta V."/>
            <person name="Bucking H."/>
        </authorList>
    </citation>
    <scope>NUCLEOTIDE SEQUENCE [LARGE SCALE GENOMIC DNA]</scope>
    <source>
        <strain evidence="2 3">MC02</strain>
    </source>
</reference>
<organism evidence="2 3">
    <name type="scientific">Zemynaea arenosa</name>
    <dbReference type="NCBI Taxonomy" id="2561931"/>
    <lineage>
        <taxon>Bacteria</taxon>
        <taxon>Pseudomonadati</taxon>
        <taxon>Pseudomonadota</taxon>
        <taxon>Betaproteobacteria</taxon>
        <taxon>Burkholderiales</taxon>
        <taxon>Oxalobacteraceae</taxon>
        <taxon>Telluria group</taxon>
        <taxon>Zemynaea</taxon>
    </lineage>
</organism>
<feature type="non-terminal residue" evidence="2">
    <location>
        <position position="95"/>
    </location>
</feature>
<accession>A0A4Y9SHG8</accession>
<dbReference type="Proteomes" id="UP000298438">
    <property type="component" value="Unassembled WGS sequence"/>
</dbReference>
<protein>
    <submittedName>
        <fullName evidence="2">Uncharacterized protein</fullName>
    </submittedName>
</protein>
<name>A0A4Y9SHG8_9BURK</name>
<dbReference type="AlphaFoldDB" id="A0A4Y9SHG8"/>
<feature type="compositionally biased region" description="Low complexity" evidence="1">
    <location>
        <begin position="81"/>
        <end position="95"/>
    </location>
</feature>
<sequence>MNTCVYDKTDKGREEIATRKYQLPPRLRTLLVMIDGRNPLDTVLKNIAGLGLNGESVNLLVANEYIELVSGGEAANEPEHTPAAARPALRRTANG</sequence>
<evidence type="ECO:0000313" key="2">
    <source>
        <dbReference type="EMBL" id="TFW21084.1"/>
    </source>
</evidence>
<comment type="caution">
    <text evidence="2">The sequence shown here is derived from an EMBL/GenBank/DDBJ whole genome shotgun (WGS) entry which is preliminary data.</text>
</comment>